<dbReference type="InterPro" id="IPR011042">
    <property type="entry name" value="6-blade_b-propeller_TolB-like"/>
</dbReference>
<name>A0AAQ0C246_9GAMM</name>
<organism evidence="1 2">
    <name type="scientific">Azotobacter chroococcum</name>
    <dbReference type="NCBI Taxonomy" id="353"/>
    <lineage>
        <taxon>Bacteria</taxon>
        <taxon>Pseudomonadati</taxon>
        <taxon>Pseudomonadota</taxon>
        <taxon>Gammaproteobacteria</taxon>
        <taxon>Pseudomonadales</taxon>
        <taxon>Pseudomonadaceae</taxon>
        <taxon>Azotobacter</taxon>
    </lineage>
</organism>
<proteinExistence type="predicted"/>
<evidence type="ECO:0000313" key="1">
    <source>
        <dbReference type="EMBL" id="QQE90896.1"/>
    </source>
</evidence>
<evidence type="ECO:0000313" key="2">
    <source>
        <dbReference type="Proteomes" id="UP000596192"/>
    </source>
</evidence>
<dbReference type="EMBL" id="CP066310">
    <property type="protein sequence ID" value="QQE90896.1"/>
    <property type="molecule type" value="Genomic_DNA"/>
</dbReference>
<dbReference type="SUPFAM" id="SSF63829">
    <property type="entry name" value="Calcium-dependent phosphotriesterase"/>
    <property type="match status" value="1"/>
</dbReference>
<dbReference type="AlphaFoldDB" id="A0AAQ0C246"/>
<reference evidence="1 2" key="1">
    <citation type="submission" date="2020-12" db="EMBL/GenBank/DDBJ databases">
        <title>Genomic Analysis and Response surface optimization of nitrogen-fixing conditions for A. chroococcum strain HR1, Isolation from rhizosphere soil.</title>
        <authorList>
            <person name="Li J."/>
            <person name="Yang H."/>
            <person name="Liu H."/>
            <person name="Wang C."/>
            <person name="Tian Y."/>
            <person name="Lu X.Y."/>
        </authorList>
    </citation>
    <scope>NUCLEOTIDE SEQUENCE [LARGE SCALE GENOMIC DNA]</scope>
    <source>
        <strain evidence="1 2">HR1</strain>
    </source>
</reference>
<gene>
    <name evidence="1" type="ORF">GKQ51_12020</name>
</gene>
<dbReference type="Proteomes" id="UP000596192">
    <property type="component" value="Chromosome"/>
</dbReference>
<dbReference type="Gene3D" id="2.120.10.30">
    <property type="entry name" value="TolB, C-terminal domain"/>
    <property type="match status" value="1"/>
</dbReference>
<accession>A0AAQ0C246</accession>
<protein>
    <submittedName>
        <fullName evidence="1">Uncharacterized protein</fullName>
    </submittedName>
</protein>
<sequence>MSLGFPEASWQHFYPVGAAERWEYEVAHSQVARASALLQDGQGNLLAAEELKDGQGRILKIDAAGKREVLVSGLHKPDGLVHFQGGIAYSQEGGTHPVNWLFEGQIRSLFEGTNVQGLEADGSAPIPLEHLNEPSFLKCDARGLWISEDATHRARLLLLNPQGRLETVLSHLRAPQVLLPSGTHSYLLAEGGRNRILEIRRSE</sequence>